<organism evidence="2 3">
    <name type="scientific">Cnuella takakiae</name>
    <dbReference type="NCBI Taxonomy" id="1302690"/>
    <lineage>
        <taxon>Bacteria</taxon>
        <taxon>Pseudomonadati</taxon>
        <taxon>Bacteroidota</taxon>
        <taxon>Chitinophagia</taxon>
        <taxon>Chitinophagales</taxon>
        <taxon>Chitinophagaceae</taxon>
        <taxon>Cnuella</taxon>
    </lineage>
</organism>
<dbReference type="InterPro" id="IPR000182">
    <property type="entry name" value="GNAT_dom"/>
</dbReference>
<evidence type="ECO:0000313" key="2">
    <source>
        <dbReference type="EMBL" id="SHF58193.1"/>
    </source>
</evidence>
<protein>
    <submittedName>
        <fullName evidence="2">ElaA protein</fullName>
    </submittedName>
</protein>
<dbReference type="AlphaFoldDB" id="A0A1M5CTX9"/>
<gene>
    <name evidence="2" type="ORF">SAMN05444008_109215</name>
</gene>
<dbReference type="PROSITE" id="PS51186">
    <property type="entry name" value="GNAT"/>
    <property type="match status" value="1"/>
</dbReference>
<dbReference type="RefSeq" id="WP_073043998.1">
    <property type="nucleotide sequence ID" value="NZ_FQUO01000009.1"/>
</dbReference>
<dbReference type="EMBL" id="FQUO01000009">
    <property type="protein sequence ID" value="SHF58193.1"/>
    <property type="molecule type" value="Genomic_DNA"/>
</dbReference>
<evidence type="ECO:0000313" key="3">
    <source>
        <dbReference type="Proteomes" id="UP000184368"/>
    </source>
</evidence>
<dbReference type="Gene3D" id="3.40.630.30">
    <property type="match status" value="1"/>
</dbReference>
<keyword evidence="3" id="KW-1185">Reference proteome</keyword>
<proteinExistence type="predicted"/>
<accession>A0A1M5CTX9</accession>
<name>A0A1M5CTX9_9BACT</name>
<dbReference type="Proteomes" id="UP000184368">
    <property type="component" value="Unassembled WGS sequence"/>
</dbReference>
<reference evidence="2 3" key="1">
    <citation type="submission" date="2016-11" db="EMBL/GenBank/DDBJ databases">
        <authorList>
            <person name="Jaros S."/>
            <person name="Januszkiewicz K."/>
            <person name="Wedrychowicz H."/>
        </authorList>
    </citation>
    <scope>NUCLEOTIDE SEQUENCE [LARGE SCALE GENOMIC DNA]</scope>
    <source>
        <strain evidence="2 3">DSM 26897</strain>
    </source>
</reference>
<dbReference type="InterPro" id="IPR016181">
    <property type="entry name" value="Acyl_CoA_acyltransferase"/>
</dbReference>
<dbReference type="GO" id="GO:0016747">
    <property type="term" value="F:acyltransferase activity, transferring groups other than amino-acyl groups"/>
    <property type="evidence" value="ECO:0007669"/>
    <property type="project" value="InterPro"/>
</dbReference>
<evidence type="ECO:0000259" key="1">
    <source>
        <dbReference type="PROSITE" id="PS51186"/>
    </source>
</evidence>
<dbReference type="Pfam" id="PF13673">
    <property type="entry name" value="Acetyltransf_10"/>
    <property type="match status" value="1"/>
</dbReference>
<dbReference type="OrthoDB" id="9796171at2"/>
<dbReference type="STRING" id="1302690.BUE76_08575"/>
<dbReference type="SUPFAM" id="SSF55729">
    <property type="entry name" value="Acyl-CoA N-acyltransferases (Nat)"/>
    <property type="match status" value="1"/>
</dbReference>
<dbReference type="CDD" id="cd04301">
    <property type="entry name" value="NAT_SF"/>
    <property type="match status" value="1"/>
</dbReference>
<feature type="domain" description="N-acetyltransferase" evidence="1">
    <location>
        <begin position="7"/>
        <end position="150"/>
    </location>
</feature>
<sequence>MLQWNCKRFEELSPAELYALLRLRSEVFVVEQNCVFLDMDNMDQGCWHLLGTNEAGELVAYTRLVPPGHIYPMASIGRVVSAPSARRTGAGRELMQESIKKVYDLFGKGDIKIGAQYYLKNFYASFGFEQVSDIYLEDGIEHIYMILKAS</sequence>